<dbReference type="OrthoDB" id="9942784at2"/>
<evidence type="ECO:0000313" key="1">
    <source>
        <dbReference type="EMBL" id="PKR81785.1"/>
    </source>
</evidence>
<dbReference type="EMBL" id="PJNI01000001">
    <property type="protein sequence ID" value="PKR81785.1"/>
    <property type="molecule type" value="Genomic_DNA"/>
</dbReference>
<protein>
    <submittedName>
        <fullName evidence="1">Uncharacterized protein</fullName>
    </submittedName>
</protein>
<proteinExistence type="predicted"/>
<organism evidence="1 2">
    <name type="scientific">Brumimicrobium salinarum</name>
    <dbReference type="NCBI Taxonomy" id="2058658"/>
    <lineage>
        <taxon>Bacteria</taxon>
        <taxon>Pseudomonadati</taxon>
        <taxon>Bacteroidota</taxon>
        <taxon>Flavobacteriia</taxon>
        <taxon>Flavobacteriales</taxon>
        <taxon>Crocinitomicaceae</taxon>
        <taxon>Brumimicrobium</taxon>
    </lineage>
</organism>
<comment type="caution">
    <text evidence="1">The sequence shown here is derived from an EMBL/GenBank/DDBJ whole genome shotgun (WGS) entry which is preliminary data.</text>
</comment>
<sequence>MHTDFSKYNLEKEEVNMIEAFMLLYGYSSIKSFLEKDLSELQKHKDWNLEIKNIYHKMKGC</sequence>
<name>A0A2I0R5F3_9FLAO</name>
<accession>A0A2I0R5F3</accession>
<keyword evidence="2" id="KW-1185">Reference proteome</keyword>
<gene>
    <name evidence="1" type="ORF">CW751_00135</name>
</gene>
<reference evidence="1 2" key="1">
    <citation type="submission" date="2017-12" db="EMBL/GenBank/DDBJ databases">
        <title>The draft genome sequence of Brumimicrobium saltpan LHR20.</title>
        <authorList>
            <person name="Do Z.-J."/>
            <person name="Luo H.-R."/>
        </authorList>
    </citation>
    <scope>NUCLEOTIDE SEQUENCE [LARGE SCALE GENOMIC DNA]</scope>
    <source>
        <strain evidence="1 2">LHR20</strain>
    </source>
</reference>
<dbReference type="AlphaFoldDB" id="A0A2I0R5F3"/>
<dbReference type="RefSeq" id="WP_101332931.1">
    <property type="nucleotide sequence ID" value="NZ_PJNI01000001.1"/>
</dbReference>
<dbReference type="Proteomes" id="UP000236654">
    <property type="component" value="Unassembled WGS sequence"/>
</dbReference>
<evidence type="ECO:0000313" key="2">
    <source>
        <dbReference type="Proteomes" id="UP000236654"/>
    </source>
</evidence>